<evidence type="ECO:0008006" key="4">
    <source>
        <dbReference type="Google" id="ProtNLM"/>
    </source>
</evidence>
<evidence type="ECO:0000313" key="3">
    <source>
        <dbReference type="Proteomes" id="UP000617743"/>
    </source>
</evidence>
<sequence>MTKSGLSTRAWRKNTLRLAARVGSFAASLILVITTPTSAHAATGVLHVNGVWHLDPSGCIQRINKNPRYWPDWDIVNHTDRTVQVILRKIGPCRGEIIWEIVPGGQGGGREYDETYDVWVPTY</sequence>
<gene>
    <name evidence="2" type="ORF">GCM10010383_33700</name>
</gene>
<feature type="chain" id="PRO_5047285362" description="Secreted protein" evidence="1">
    <location>
        <begin position="42"/>
        <end position="123"/>
    </location>
</feature>
<feature type="signal peptide" evidence="1">
    <location>
        <begin position="1"/>
        <end position="41"/>
    </location>
</feature>
<name>A0ABQ2X5V2_9ACTN</name>
<accession>A0ABQ2X5V2</accession>
<dbReference type="Proteomes" id="UP000617743">
    <property type="component" value="Unassembled WGS sequence"/>
</dbReference>
<reference evidence="3" key="1">
    <citation type="journal article" date="2019" name="Int. J. Syst. Evol. Microbiol.">
        <title>The Global Catalogue of Microorganisms (GCM) 10K type strain sequencing project: providing services to taxonomists for standard genome sequencing and annotation.</title>
        <authorList>
            <consortium name="The Broad Institute Genomics Platform"/>
            <consortium name="The Broad Institute Genome Sequencing Center for Infectious Disease"/>
            <person name="Wu L."/>
            <person name="Ma J."/>
        </authorList>
    </citation>
    <scope>NUCLEOTIDE SEQUENCE [LARGE SCALE GENOMIC DNA]</scope>
    <source>
        <strain evidence="3">JCM 4866</strain>
    </source>
</reference>
<organism evidence="2 3">
    <name type="scientific">Streptomyces lomondensis</name>
    <dbReference type="NCBI Taxonomy" id="68229"/>
    <lineage>
        <taxon>Bacteria</taxon>
        <taxon>Bacillati</taxon>
        <taxon>Actinomycetota</taxon>
        <taxon>Actinomycetes</taxon>
        <taxon>Kitasatosporales</taxon>
        <taxon>Streptomycetaceae</taxon>
        <taxon>Streptomyces</taxon>
    </lineage>
</organism>
<evidence type="ECO:0000313" key="2">
    <source>
        <dbReference type="EMBL" id="GGX00917.1"/>
    </source>
</evidence>
<dbReference type="EMBL" id="BMWC01000004">
    <property type="protein sequence ID" value="GGX00917.1"/>
    <property type="molecule type" value="Genomic_DNA"/>
</dbReference>
<keyword evidence="1" id="KW-0732">Signal</keyword>
<protein>
    <recommendedName>
        <fullName evidence="4">Secreted protein</fullName>
    </recommendedName>
</protein>
<proteinExistence type="predicted"/>
<evidence type="ECO:0000256" key="1">
    <source>
        <dbReference type="SAM" id="SignalP"/>
    </source>
</evidence>
<comment type="caution">
    <text evidence="2">The sequence shown here is derived from an EMBL/GenBank/DDBJ whole genome shotgun (WGS) entry which is preliminary data.</text>
</comment>
<keyword evidence="3" id="KW-1185">Reference proteome</keyword>